<protein>
    <submittedName>
        <fullName evidence="2">Uncharacterized protein</fullName>
    </submittedName>
</protein>
<keyword evidence="3" id="KW-1185">Reference proteome</keyword>
<keyword evidence="1" id="KW-0472">Membrane</keyword>
<accession>A0A917URA5</accession>
<dbReference type="AlphaFoldDB" id="A0A917URA5"/>
<keyword evidence="1" id="KW-0812">Transmembrane</keyword>
<proteinExistence type="predicted"/>
<feature type="transmembrane region" description="Helical" evidence="1">
    <location>
        <begin position="86"/>
        <end position="109"/>
    </location>
</feature>
<keyword evidence="1" id="KW-1133">Transmembrane helix</keyword>
<sequence>MAVRTAGGATVRPHGVAGFAALFVTRVPAAQITDQTPDSSYATFEGCSQVAVLVQDVRQLGLDASRQFCLEAERNIQATTSFTQTLAVFAFIPVGVFLYYLFSTFFHVLGG</sequence>
<reference evidence="2" key="2">
    <citation type="submission" date="2020-09" db="EMBL/GenBank/DDBJ databases">
        <authorList>
            <person name="Sun Q."/>
            <person name="Ohkuma M."/>
        </authorList>
    </citation>
    <scope>NUCLEOTIDE SEQUENCE</scope>
    <source>
        <strain evidence="2">JCM 14371</strain>
    </source>
</reference>
<dbReference type="Proteomes" id="UP000635726">
    <property type="component" value="Unassembled WGS sequence"/>
</dbReference>
<dbReference type="EMBL" id="BMOE01000008">
    <property type="protein sequence ID" value="GGJ79736.1"/>
    <property type="molecule type" value="Genomic_DNA"/>
</dbReference>
<gene>
    <name evidence="2" type="ORF">GCM10008939_24510</name>
</gene>
<evidence type="ECO:0000313" key="2">
    <source>
        <dbReference type="EMBL" id="GGJ79736.1"/>
    </source>
</evidence>
<reference evidence="2" key="1">
    <citation type="journal article" date="2014" name="Int. J. Syst. Evol. Microbiol.">
        <title>Complete genome sequence of Corynebacterium casei LMG S-19264T (=DSM 44701T), isolated from a smear-ripened cheese.</title>
        <authorList>
            <consortium name="US DOE Joint Genome Institute (JGI-PGF)"/>
            <person name="Walter F."/>
            <person name="Albersmeier A."/>
            <person name="Kalinowski J."/>
            <person name="Ruckert C."/>
        </authorList>
    </citation>
    <scope>NUCLEOTIDE SEQUENCE</scope>
    <source>
        <strain evidence="2">JCM 14371</strain>
    </source>
</reference>
<organism evidence="2 3">
    <name type="scientific">Deinococcus aquiradiocola</name>
    <dbReference type="NCBI Taxonomy" id="393059"/>
    <lineage>
        <taxon>Bacteria</taxon>
        <taxon>Thermotogati</taxon>
        <taxon>Deinococcota</taxon>
        <taxon>Deinococci</taxon>
        <taxon>Deinococcales</taxon>
        <taxon>Deinococcaceae</taxon>
        <taxon>Deinococcus</taxon>
    </lineage>
</organism>
<name>A0A917URA5_9DEIO</name>
<evidence type="ECO:0000313" key="3">
    <source>
        <dbReference type="Proteomes" id="UP000635726"/>
    </source>
</evidence>
<comment type="caution">
    <text evidence="2">The sequence shown here is derived from an EMBL/GenBank/DDBJ whole genome shotgun (WGS) entry which is preliminary data.</text>
</comment>
<evidence type="ECO:0000256" key="1">
    <source>
        <dbReference type="SAM" id="Phobius"/>
    </source>
</evidence>